<dbReference type="GO" id="GO:0006952">
    <property type="term" value="P:defense response"/>
    <property type="evidence" value="ECO:0007669"/>
    <property type="project" value="UniProtKB-KW"/>
</dbReference>
<keyword evidence="3" id="KW-0611">Plant defense</keyword>
<comment type="caution">
    <text evidence="10">The sequence shown here is derived from an EMBL/GenBank/DDBJ whole genome shotgun (WGS) entry which is preliminary data.</text>
</comment>
<evidence type="ECO:0000256" key="8">
    <source>
        <dbReference type="SAM" id="MobiDB-lite"/>
    </source>
</evidence>
<dbReference type="Gene3D" id="3.30.730.10">
    <property type="entry name" value="AP2/ERF domain"/>
    <property type="match status" value="1"/>
</dbReference>
<proteinExistence type="predicted"/>
<dbReference type="PANTHER" id="PTHR31677">
    <property type="entry name" value="AP2 DOMAIN CLASS TRANSCRIPTION FACTOR"/>
    <property type="match status" value="1"/>
</dbReference>
<keyword evidence="5" id="KW-0238">DNA-binding</keyword>
<keyword evidence="6" id="KW-0804">Transcription</keyword>
<keyword evidence="4" id="KW-0805">Transcription regulation</keyword>
<dbReference type="InterPro" id="IPR001471">
    <property type="entry name" value="AP2/ERF_dom"/>
</dbReference>
<dbReference type="InterPro" id="IPR036955">
    <property type="entry name" value="AP2/ERF_dom_sf"/>
</dbReference>
<feature type="compositionally biased region" description="Low complexity" evidence="8">
    <location>
        <begin position="7"/>
        <end position="21"/>
    </location>
</feature>
<dbReference type="AlphaFoldDB" id="A0ABD1I915"/>
<evidence type="ECO:0000313" key="11">
    <source>
        <dbReference type="Proteomes" id="UP001567538"/>
    </source>
</evidence>
<dbReference type="Proteomes" id="UP001567538">
    <property type="component" value="Unassembled WGS sequence"/>
</dbReference>
<name>A0ABD1I915_SALDI</name>
<feature type="domain" description="AP2/ERF" evidence="9">
    <location>
        <begin position="46"/>
        <end position="103"/>
    </location>
</feature>
<feature type="region of interest" description="Disordered" evidence="8">
    <location>
        <begin position="1"/>
        <end position="48"/>
    </location>
</feature>
<evidence type="ECO:0000256" key="4">
    <source>
        <dbReference type="ARBA" id="ARBA00023015"/>
    </source>
</evidence>
<dbReference type="GO" id="GO:0009873">
    <property type="term" value="P:ethylene-activated signaling pathway"/>
    <property type="evidence" value="ECO:0007669"/>
    <property type="project" value="UniProtKB-KW"/>
</dbReference>
<dbReference type="PRINTS" id="PR00367">
    <property type="entry name" value="ETHRSPELEMNT"/>
</dbReference>
<dbReference type="SUPFAM" id="SSF54171">
    <property type="entry name" value="DNA-binding domain"/>
    <property type="match status" value="1"/>
</dbReference>
<dbReference type="Pfam" id="PF00847">
    <property type="entry name" value="AP2"/>
    <property type="match status" value="1"/>
</dbReference>
<dbReference type="EMBL" id="JBEAFC010000003">
    <property type="protein sequence ID" value="KAL1565215.1"/>
    <property type="molecule type" value="Genomic_DNA"/>
</dbReference>
<evidence type="ECO:0000256" key="7">
    <source>
        <dbReference type="ARBA" id="ARBA00023242"/>
    </source>
</evidence>
<comment type="subcellular location">
    <subcellularLocation>
        <location evidence="1">Nucleus</location>
    </subcellularLocation>
</comment>
<dbReference type="PROSITE" id="PS51032">
    <property type="entry name" value="AP2_ERF"/>
    <property type="match status" value="1"/>
</dbReference>
<gene>
    <name evidence="10" type="primary">ESR1</name>
    <name evidence="10" type="ORF">AAHA92_07458</name>
</gene>
<accession>A0ABD1I915</accession>
<keyword evidence="10" id="KW-0675">Receptor</keyword>
<evidence type="ECO:0000259" key="9">
    <source>
        <dbReference type="PROSITE" id="PS51032"/>
    </source>
</evidence>
<protein>
    <submittedName>
        <fullName evidence="10">Estrogen receptor</fullName>
    </submittedName>
</protein>
<evidence type="ECO:0000256" key="5">
    <source>
        <dbReference type="ARBA" id="ARBA00023125"/>
    </source>
</evidence>
<evidence type="ECO:0000256" key="2">
    <source>
        <dbReference type="ARBA" id="ARBA00022745"/>
    </source>
</evidence>
<dbReference type="PANTHER" id="PTHR31677:SF245">
    <property type="entry name" value="ETHYLENE-RESPONSIVE TRANSCRIPTION FACTOR ESR1"/>
    <property type="match status" value="1"/>
</dbReference>
<dbReference type="FunFam" id="3.30.730.10:FF:000001">
    <property type="entry name" value="Ethylene-responsive transcription factor 2"/>
    <property type="match status" value="1"/>
</dbReference>
<organism evidence="10 11">
    <name type="scientific">Salvia divinorum</name>
    <name type="common">Maria pastora</name>
    <name type="synonym">Diviner's sage</name>
    <dbReference type="NCBI Taxonomy" id="28513"/>
    <lineage>
        <taxon>Eukaryota</taxon>
        <taxon>Viridiplantae</taxon>
        <taxon>Streptophyta</taxon>
        <taxon>Embryophyta</taxon>
        <taxon>Tracheophyta</taxon>
        <taxon>Spermatophyta</taxon>
        <taxon>Magnoliopsida</taxon>
        <taxon>eudicotyledons</taxon>
        <taxon>Gunneridae</taxon>
        <taxon>Pentapetalae</taxon>
        <taxon>asterids</taxon>
        <taxon>lamiids</taxon>
        <taxon>Lamiales</taxon>
        <taxon>Lamiaceae</taxon>
        <taxon>Nepetoideae</taxon>
        <taxon>Mentheae</taxon>
        <taxon>Salviinae</taxon>
        <taxon>Salvia</taxon>
        <taxon>Salvia subgen. Calosphace</taxon>
    </lineage>
</organism>
<dbReference type="GO" id="GO:0003677">
    <property type="term" value="F:DNA binding"/>
    <property type="evidence" value="ECO:0007669"/>
    <property type="project" value="UniProtKB-KW"/>
</dbReference>
<evidence type="ECO:0000256" key="1">
    <source>
        <dbReference type="ARBA" id="ARBA00004123"/>
    </source>
</evidence>
<keyword evidence="11" id="KW-1185">Reference proteome</keyword>
<evidence type="ECO:0000256" key="3">
    <source>
        <dbReference type="ARBA" id="ARBA00022821"/>
    </source>
</evidence>
<dbReference type="GO" id="GO:0005634">
    <property type="term" value="C:nucleus"/>
    <property type="evidence" value="ECO:0007669"/>
    <property type="project" value="UniProtKB-SubCell"/>
</dbReference>
<dbReference type="CDD" id="cd00018">
    <property type="entry name" value="AP2"/>
    <property type="match status" value="1"/>
</dbReference>
<dbReference type="InterPro" id="IPR016177">
    <property type="entry name" value="DNA-bd_dom_sf"/>
</dbReference>
<reference evidence="10 11" key="1">
    <citation type="submission" date="2024-06" db="EMBL/GenBank/DDBJ databases">
        <title>A chromosome level genome sequence of Diviner's sage (Salvia divinorum).</title>
        <authorList>
            <person name="Ford S.A."/>
            <person name="Ro D.-K."/>
            <person name="Ness R.W."/>
            <person name="Phillips M.A."/>
        </authorList>
    </citation>
    <scope>NUCLEOTIDE SEQUENCE [LARGE SCALE GENOMIC DNA]</scope>
    <source>
        <strain evidence="10">SAF-2024a</strain>
        <tissue evidence="10">Leaf</tissue>
    </source>
</reference>
<evidence type="ECO:0000313" key="10">
    <source>
        <dbReference type="EMBL" id="KAL1565215.1"/>
    </source>
</evidence>
<sequence length="264" mass="29035">MEEAMRTLNAALTTAPSSTTLRPPPAAPKRSATNKRPLPAPSSGMRYRGVRRRPWGRYAAEIRDPQTKERRWLGTFDTAEEAASAYDRAARAMRGAKARTNFIYPPFHHSKSTHASSITFARPFPNPNFRNPNSLNPPNSIYTDAFSFNHPSSNHRIPLNFLSNCSSSFTAASPSFKRSSAKPTNTDSSDFFAAERSDSGLLEEVIHGFFPKEKAEPSPPVINEFVGGGGHFYGGGASSSGDYQVFGDIFHYQEALSIIKTNNN</sequence>
<keyword evidence="7" id="KW-0539">Nucleus</keyword>
<evidence type="ECO:0000256" key="6">
    <source>
        <dbReference type="ARBA" id="ARBA00023163"/>
    </source>
</evidence>
<dbReference type="SMART" id="SM00380">
    <property type="entry name" value="AP2"/>
    <property type="match status" value="1"/>
</dbReference>
<keyword evidence="2" id="KW-0936">Ethylene signaling pathway</keyword>